<feature type="domain" description="GP-PDE" evidence="1">
    <location>
        <begin position="1"/>
        <end position="237"/>
    </location>
</feature>
<evidence type="ECO:0000313" key="3">
    <source>
        <dbReference type="Proteomes" id="UP000095651"/>
    </source>
</evidence>
<organism evidence="2 3">
    <name type="scientific">Hungatella hathewayi</name>
    <dbReference type="NCBI Taxonomy" id="154046"/>
    <lineage>
        <taxon>Bacteria</taxon>
        <taxon>Bacillati</taxon>
        <taxon>Bacillota</taxon>
        <taxon>Clostridia</taxon>
        <taxon>Lachnospirales</taxon>
        <taxon>Lachnospiraceae</taxon>
        <taxon>Hungatella</taxon>
    </lineage>
</organism>
<sequence>MKVVAHRGYSGRYPENTMLAFQKAVEAGCDEIELDVQLTKDDVVVVLHDERIDRTTDGAGYVRDYTYEELKQFSAAKCWDGKYDRMAIPTFEEYCIWVKDEPVTTNIEFKTSIYYYEGLEEKTIDLLRKYHLEEKVMFSSFNHVSLLKAKELEPDIACGILVDDELGNAGYYCSQYGFECYHPNGAKLTGAVAESCARHGIKINAWTINDMALLERLGDLNCSGAITNYPGICRAWQQAMQK</sequence>
<dbReference type="GO" id="GO:0006629">
    <property type="term" value="P:lipid metabolic process"/>
    <property type="evidence" value="ECO:0007669"/>
    <property type="project" value="InterPro"/>
</dbReference>
<evidence type="ECO:0000259" key="1">
    <source>
        <dbReference type="PROSITE" id="PS51704"/>
    </source>
</evidence>
<dbReference type="RefSeq" id="WP_055656901.1">
    <property type="nucleotide sequence ID" value="NZ_CABIXC010000008.1"/>
</dbReference>
<dbReference type="AlphaFoldDB" id="A0A174GF10"/>
<dbReference type="InterPro" id="IPR030395">
    <property type="entry name" value="GP_PDE_dom"/>
</dbReference>
<dbReference type="EMBL" id="CYZE01000008">
    <property type="protein sequence ID" value="CUO60501.1"/>
    <property type="molecule type" value="Genomic_DNA"/>
</dbReference>
<reference evidence="2 3" key="1">
    <citation type="submission" date="2015-09" db="EMBL/GenBank/DDBJ databases">
        <authorList>
            <consortium name="Pathogen Informatics"/>
        </authorList>
    </citation>
    <scope>NUCLEOTIDE SEQUENCE [LARGE SCALE GENOMIC DNA]</scope>
    <source>
        <strain evidence="2 3">2789STDY5608850</strain>
    </source>
</reference>
<dbReference type="EC" id="3.1.4.46" evidence="2"/>
<gene>
    <name evidence="2" type="primary">ugpQ_2</name>
    <name evidence="2" type="ORF">ERS852407_03349</name>
</gene>
<dbReference type="PROSITE" id="PS51704">
    <property type="entry name" value="GP_PDE"/>
    <property type="match status" value="1"/>
</dbReference>
<accession>A0A174GF10</accession>
<proteinExistence type="predicted"/>
<dbReference type="Proteomes" id="UP000095651">
    <property type="component" value="Unassembled WGS sequence"/>
</dbReference>
<dbReference type="PANTHER" id="PTHR46211:SF1">
    <property type="entry name" value="GLYCEROPHOSPHODIESTER PHOSPHODIESTERASE, CYTOPLASMIC"/>
    <property type="match status" value="1"/>
</dbReference>
<name>A0A174GF10_9FIRM</name>
<dbReference type="Pfam" id="PF03009">
    <property type="entry name" value="GDPD"/>
    <property type="match status" value="1"/>
</dbReference>
<dbReference type="InterPro" id="IPR017946">
    <property type="entry name" value="PLC-like_Pdiesterase_TIM-brl"/>
</dbReference>
<keyword evidence="2" id="KW-0378">Hydrolase</keyword>
<protein>
    <submittedName>
        <fullName evidence="2">Glycerophosphoryl diester phosphodiesterase</fullName>
        <ecNumber evidence="2">3.1.4.46</ecNumber>
    </submittedName>
</protein>
<evidence type="ECO:0000313" key="2">
    <source>
        <dbReference type="EMBL" id="CUO60501.1"/>
    </source>
</evidence>
<dbReference type="CDD" id="cd08563">
    <property type="entry name" value="GDPD_TtGDE_like"/>
    <property type="match status" value="1"/>
</dbReference>
<dbReference type="SUPFAM" id="SSF51695">
    <property type="entry name" value="PLC-like phosphodiesterases"/>
    <property type="match status" value="1"/>
</dbReference>
<dbReference type="PANTHER" id="PTHR46211">
    <property type="entry name" value="GLYCEROPHOSPHORYL DIESTER PHOSPHODIESTERASE"/>
    <property type="match status" value="1"/>
</dbReference>
<dbReference type="Gene3D" id="3.20.20.190">
    <property type="entry name" value="Phosphatidylinositol (PI) phosphodiesterase"/>
    <property type="match status" value="1"/>
</dbReference>
<dbReference type="GO" id="GO:0008889">
    <property type="term" value="F:glycerophosphodiester phosphodiesterase activity"/>
    <property type="evidence" value="ECO:0007669"/>
    <property type="project" value="UniProtKB-EC"/>
</dbReference>